<reference evidence="1 2" key="1">
    <citation type="submission" date="2020-02" db="EMBL/GenBank/DDBJ databases">
        <title>Sequencing the genomes of 1000 actinobacteria strains.</title>
        <authorList>
            <person name="Klenk H.-P."/>
        </authorList>
    </citation>
    <scope>NUCLEOTIDE SEQUENCE [LARGE SCALE GENOMIC DNA]</scope>
    <source>
        <strain evidence="1 2">DSM 19609</strain>
    </source>
</reference>
<dbReference type="SUPFAM" id="SSF53335">
    <property type="entry name" value="S-adenosyl-L-methionine-dependent methyltransferases"/>
    <property type="match status" value="1"/>
</dbReference>
<dbReference type="Proteomes" id="UP000749311">
    <property type="component" value="Unassembled WGS sequence"/>
</dbReference>
<name>A0ABX0SE32_9ACTN</name>
<dbReference type="RefSeq" id="WP_167163885.1">
    <property type="nucleotide sequence ID" value="NZ_BAAAOO010000012.1"/>
</dbReference>
<evidence type="ECO:0000313" key="2">
    <source>
        <dbReference type="Proteomes" id="UP000749311"/>
    </source>
</evidence>
<accession>A0ABX0SE32</accession>
<dbReference type="EMBL" id="JAAMOZ010000001">
    <property type="protein sequence ID" value="NIH55485.1"/>
    <property type="molecule type" value="Genomic_DNA"/>
</dbReference>
<dbReference type="InterPro" id="IPR029063">
    <property type="entry name" value="SAM-dependent_MTases_sf"/>
</dbReference>
<organism evidence="1 2">
    <name type="scientific">Brooklawnia cerclae</name>
    <dbReference type="NCBI Taxonomy" id="349934"/>
    <lineage>
        <taxon>Bacteria</taxon>
        <taxon>Bacillati</taxon>
        <taxon>Actinomycetota</taxon>
        <taxon>Actinomycetes</taxon>
        <taxon>Propionibacteriales</taxon>
        <taxon>Propionibacteriaceae</taxon>
        <taxon>Brooklawnia</taxon>
    </lineage>
</organism>
<proteinExistence type="predicted"/>
<sequence length="258" mass="28341">MPAQQRLDLPPAALAWLLGDRPCRVLALNPPRSIVRRLLTTSHEVIAVDADPARAALLVQRMPPGSALFSLAGRADELPVQPCSAHVVLLGSALRARPGDRPLDLHEMHTEISRALTPTGWAAGWQIVRDDTVPWVRRLIALMRSVDASAMAGQESAEHEELLASKYFPCQDRRDFRLWMPMSRDDMIALVAAQHAVAVLGESARRRLLTEAGAIFDNACGNGDLSLPYQLRCWRAHVDHAELTQPITLTDGALTIPI</sequence>
<gene>
    <name evidence="1" type="ORF">FB473_000130</name>
</gene>
<evidence type="ECO:0000313" key="1">
    <source>
        <dbReference type="EMBL" id="NIH55485.1"/>
    </source>
</evidence>
<keyword evidence="2" id="KW-1185">Reference proteome</keyword>
<protein>
    <submittedName>
        <fullName evidence="1">Uncharacterized protein</fullName>
    </submittedName>
</protein>
<comment type="caution">
    <text evidence="1">The sequence shown here is derived from an EMBL/GenBank/DDBJ whole genome shotgun (WGS) entry which is preliminary data.</text>
</comment>